<dbReference type="AlphaFoldDB" id="A0A0F9BD89"/>
<gene>
    <name evidence="2" type="ORF">LCGC14_2461010</name>
</gene>
<comment type="caution">
    <text evidence="2">The sequence shown here is derived from an EMBL/GenBank/DDBJ whole genome shotgun (WGS) entry which is preliminary data.</text>
</comment>
<evidence type="ECO:0000313" key="2">
    <source>
        <dbReference type="EMBL" id="KKL19884.1"/>
    </source>
</evidence>
<organism evidence="2">
    <name type="scientific">marine sediment metagenome</name>
    <dbReference type="NCBI Taxonomy" id="412755"/>
    <lineage>
        <taxon>unclassified sequences</taxon>
        <taxon>metagenomes</taxon>
        <taxon>ecological metagenomes</taxon>
    </lineage>
</organism>
<dbReference type="Pfam" id="PF12225">
    <property type="entry name" value="DUF5981"/>
    <property type="match status" value="1"/>
</dbReference>
<name>A0A0F9BD89_9ZZZZ</name>
<dbReference type="PANTHER" id="PTHR38755">
    <property type="entry name" value="5,10-METHYLENETETRAHYDROFOLATE REDUCTASE"/>
    <property type="match status" value="1"/>
</dbReference>
<feature type="domain" description="Methylene-tetrahydrofolate reductase C-terminal-like" evidence="1">
    <location>
        <begin position="112"/>
        <end position="188"/>
    </location>
</feature>
<protein>
    <recommendedName>
        <fullName evidence="1">Methylene-tetrahydrofolate reductase C-terminal-like domain-containing protein</fullName>
    </recommendedName>
</protein>
<reference evidence="2" key="1">
    <citation type="journal article" date="2015" name="Nature">
        <title>Complex archaea that bridge the gap between prokaryotes and eukaryotes.</title>
        <authorList>
            <person name="Spang A."/>
            <person name="Saw J.H."/>
            <person name="Jorgensen S.L."/>
            <person name="Zaremba-Niedzwiedzka K."/>
            <person name="Martijn J."/>
            <person name="Lind A.E."/>
            <person name="van Eijk R."/>
            <person name="Schleper C."/>
            <person name="Guy L."/>
            <person name="Ettema T.J."/>
        </authorList>
    </citation>
    <scope>NUCLEOTIDE SEQUENCE</scope>
</reference>
<dbReference type="PANTHER" id="PTHR38755:SF1">
    <property type="entry name" value="METHYLENE-TETRAHYDROFOLATE REDUCTASE C-TERMINAL DOMAIN-CONTAINING PROTEIN"/>
    <property type="match status" value="1"/>
</dbReference>
<proteinExistence type="predicted"/>
<sequence>MIVADRKPFDEIMEMVRPLKKVLVLGCGSCVTVCVTGGERQAEMLASQLNLAARKDGLELAAEFDCITRQCDREFIEDLAKDPADYDAVLSIACGVGVGFMSDVVPDTPILPGLNTTFYGANTAEGLWAEYCHGCGDCALAWTGGVCPVARCSKSLINGACGGTDDGKCEVSNDMDCAWYLIYKRLKDT</sequence>
<dbReference type="InterPro" id="IPR022026">
    <property type="entry name" value="DUF5981"/>
</dbReference>
<accession>A0A0F9BD89</accession>
<feature type="non-terminal residue" evidence="2">
    <location>
        <position position="189"/>
    </location>
</feature>
<dbReference type="EMBL" id="LAZR01038319">
    <property type="protein sequence ID" value="KKL19884.1"/>
    <property type="molecule type" value="Genomic_DNA"/>
</dbReference>
<evidence type="ECO:0000259" key="1">
    <source>
        <dbReference type="Pfam" id="PF12225"/>
    </source>
</evidence>